<reference evidence="8" key="1">
    <citation type="journal article" date="2016" name="Nature">
        <title>The genome of the seagrass Zostera marina reveals angiosperm adaptation to the sea.</title>
        <authorList>
            <person name="Olsen J.L."/>
            <person name="Rouze P."/>
            <person name="Verhelst B."/>
            <person name="Lin Y.-C."/>
            <person name="Bayer T."/>
            <person name="Collen J."/>
            <person name="Dattolo E."/>
            <person name="De Paoli E."/>
            <person name="Dittami S."/>
            <person name="Maumus F."/>
            <person name="Michel G."/>
            <person name="Kersting A."/>
            <person name="Lauritano C."/>
            <person name="Lohaus R."/>
            <person name="Toepel M."/>
            <person name="Tonon T."/>
            <person name="Vanneste K."/>
            <person name="Amirebrahimi M."/>
            <person name="Brakel J."/>
            <person name="Bostroem C."/>
            <person name="Chovatia M."/>
            <person name="Grimwood J."/>
            <person name="Jenkins J.W."/>
            <person name="Jueterbock A."/>
            <person name="Mraz A."/>
            <person name="Stam W.T."/>
            <person name="Tice H."/>
            <person name="Bornberg-Bauer E."/>
            <person name="Green P.J."/>
            <person name="Pearson G.A."/>
            <person name="Procaccini G."/>
            <person name="Duarte C.M."/>
            <person name="Schmutz J."/>
            <person name="Reusch T.B.H."/>
            <person name="Van de Peer Y."/>
        </authorList>
    </citation>
    <scope>NUCLEOTIDE SEQUENCE [LARGE SCALE GENOMIC DNA]</scope>
    <source>
        <strain evidence="8">cv. Finnish</strain>
    </source>
</reference>
<dbReference type="GO" id="GO:0008270">
    <property type="term" value="F:zinc ion binding"/>
    <property type="evidence" value="ECO:0007669"/>
    <property type="project" value="UniProtKB-KW"/>
</dbReference>
<keyword evidence="8" id="KW-1185">Reference proteome</keyword>
<dbReference type="PROSITE" id="PS50089">
    <property type="entry name" value="ZF_RING_2"/>
    <property type="match status" value="1"/>
</dbReference>
<dbReference type="InterPro" id="IPR001841">
    <property type="entry name" value="Znf_RING"/>
</dbReference>
<dbReference type="STRING" id="29655.A0A0K9Q3E3"/>
<dbReference type="CDD" id="cd16531">
    <property type="entry name" value="RING-HC_RING1-like"/>
    <property type="match status" value="1"/>
</dbReference>
<keyword evidence="2 4" id="KW-0863">Zinc-finger</keyword>
<dbReference type="OrthoDB" id="337575at2759"/>
<dbReference type="SUPFAM" id="SSF57850">
    <property type="entry name" value="RING/U-box"/>
    <property type="match status" value="1"/>
</dbReference>
<evidence type="ECO:0000256" key="4">
    <source>
        <dbReference type="PROSITE-ProRule" id="PRU00175"/>
    </source>
</evidence>
<dbReference type="SMART" id="SM00184">
    <property type="entry name" value="RING"/>
    <property type="match status" value="1"/>
</dbReference>
<dbReference type="OMA" id="WGKGGIR"/>
<dbReference type="PANTHER" id="PTHR46537">
    <property type="entry name" value="OS11G0578200 PROTEIN"/>
    <property type="match status" value="1"/>
</dbReference>
<feature type="compositionally biased region" description="Polar residues" evidence="5">
    <location>
        <begin position="335"/>
        <end position="349"/>
    </location>
</feature>
<feature type="compositionally biased region" description="Basic and acidic residues" evidence="5">
    <location>
        <begin position="27"/>
        <end position="39"/>
    </location>
</feature>
<keyword evidence="3" id="KW-0862">Zinc</keyword>
<feature type="compositionally biased region" description="Gly residues" evidence="5">
    <location>
        <begin position="290"/>
        <end position="305"/>
    </location>
</feature>
<feature type="region of interest" description="Disordered" evidence="5">
    <location>
        <begin position="239"/>
        <end position="349"/>
    </location>
</feature>
<evidence type="ECO:0000259" key="6">
    <source>
        <dbReference type="PROSITE" id="PS50089"/>
    </source>
</evidence>
<feature type="compositionally biased region" description="Basic and acidic residues" evidence="5">
    <location>
        <begin position="66"/>
        <end position="78"/>
    </location>
</feature>
<protein>
    <submittedName>
        <fullName evidence="7">E3 ubiquitin-protein ligase RING1</fullName>
    </submittedName>
</protein>
<evidence type="ECO:0000313" key="8">
    <source>
        <dbReference type="Proteomes" id="UP000036987"/>
    </source>
</evidence>
<name>A0A0K9Q3E3_ZOSMR</name>
<evidence type="ECO:0000256" key="5">
    <source>
        <dbReference type="SAM" id="MobiDB-lite"/>
    </source>
</evidence>
<sequence>MPAQKHALSGTDDDPDVELGGGGADVGLRDLGAELHDIPDISSAMGEEGNNDDDEKKNVVPVVPSPRREDNTDSDQEHVSLSSSSTVKDEYVEIKLVDIRKEVQCPICLGIIRKTRTVMECLHRFCRECIDKSMRVGNKECPACRTHCPSRRSLRDDPNYDSLIAALYPDIDKYEQEEMAFHEEESNRNKKIQASIAETLRRQTEALGKRRSSTSNKVGRKSGGFRRCGSRSFGCGDIGVQGLNDEDDDTDVMIEGGGKDSSSTDDRCLEPRSKRFKRGPIPPLRISPAMGGGGTSSADHGGGGFEENDDSGSRGDTSGRSGNRDVLVWGKGGARSQTRHGNNTSVNGSKNIKASRITKLVDHLRNFDNKEDELDFHLNLVPLDKTTVPGLERPYICCRPTLSIRHICQFIAVQTCLHAEEIEILGRKRRNVNAPGLEHGLEEELHVLEEQESLSGLHAFFSYTPGNLVLVYRSKK</sequence>
<dbReference type="PROSITE" id="PS00518">
    <property type="entry name" value="ZF_RING_1"/>
    <property type="match status" value="1"/>
</dbReference>
<dbReference type="AlphaFoldDB" id="A0A0K9Q3E3"/>
<dbReference type="PANTHER" id="PTHR46537:SF3">
    <property type="entry name" value="E3 UBIQUITIN-PROTEIN LIGASE RING1A"/>
    <property type="match status" value="1"/>
</dbReference>
<dbReference type="Pfam" id="PF13923">
    <property type="entry name" value="zf-C3HC4_2"/>
    <property type="match status" value="1"/>
</dbReference>
<gene>
    <name evidence="7" type="ORF">ZOSMA_10G00540</name>
</gene>
<dbReference type="EMBL" id="LFYR01000113">
    <property type="protein sequence ID" value="KMZ75786.1"/>
    <property type="molecule type" value="Genomic_DNA"/>
</dbReference>
<feature type="compositionally biased region" description="Basic and acidic residues" evidence="5">
    <location>
        <begin position="262"/>
        <end position="273"/>
    </location>
</feature>
<evidence type="ECO:0000256" key="2">
    <source>
        <dbReference type="ARBA" id="ARBA00022771"/>
    </source>
</evidence>
<feature type="domain" description="RING-type" evidence="6">
    <location>
        <begin position="105"/>
        <end position="145"/>
    </location>
</feature>
<dbReference type="InterPro" id="IPR013083">
    <property type="entry name" value="Znf_RING/FYVE/PHD"/>
</dbReference>
<organism evidence="7 8">
    <name type="scientific">Zostera marina</name>
    <name type="common">Eelgrass</name>
    <dbReference type="NCBI Taxonomy" id="29655"/>
    <lineage>
        <taxon>Eukaryota</taxon>
        <taxon>Viridiplantae</taxon>
        <taxon>Streptophyta</taxon>
        <taxon>Embryophyta</taxon>
        <taxon>Tracheophyta</taxon>
        <taxon>Spermatophyta</taxon>
        <taxon>Magnoliopsida</taxon>
        <taxon>Liliopsida</taxon>
        <taxon>Zosteraceae</taxon>
        <taxon>Zostera</taxon>
    </lineage>
</organism>
<proteinExistence type="predicted"/>
<dbReference type="InterPro" id="IPR044592">
    <property type="entry name" value="RING1A/B"/>
</dbReference>
<dbReference type="InterPro" id="IPR017907">
    <property type="entry name" value="Znf_RING_CS"/>
</dbReference>
<dbReference type="Proteomes" id="UP000036987">
    <property type="component" value="Unassembled WGS sequence"/>
</dbReference>
<feature type="region of interest" description="Disordered" evidence="5">
    <location>
        <begin position="203"/>
        <end position="225"/>
    </location>
</feature>
<comment type="caution">
    <text evidence="7">The sequence shown here is derived from an EMBL/GenBank/DDBJ whole genome shotgun (WGS) entry which is preliminary data.</text>
</comment>
<feature type="region of interest" description="Disordered" evidence="5">
    <location>
        <begin position="1"/>
        <end position="84"/>
    </location>
</feature>
<evidence type="ECO:0000313" key="7">
    <source>
        <dbReference type="EMBL" id="KMZ75786.1"/>
    </source>
</evidence>
<evidence type="ECO:0000256" key="1">
    <source>
        <dbReference type="ARBA" id="ARBA00022723"/>
    </source>
</evidence>
<accession>A0A0K9Q3E3</accession>
<dbReference type="Gene3D" id="3.30.40.10">
    <property type="entry name" value="Zinc/RING finger domain, C3HC4 (zinc finger)"/>
    <property type="match status" value="1"/>
</dbReference>
<feature type="compositionally biased region" description="Low complexity" evidence="5">
    <location>
        <begin position="314"/>
        <end position="325"/>
    </location>
</feature>
<keyword evidence="1" id="KW-0479">Metal-binding</keyword>
<evidence type="ECO:0000256" key="3">
    <source>
        <dbReference type="ARBA" id="ARBA00022833"/>
    </source>
</evidence>